<gene>
    <name evidence="1" type="ORF">SAPINGB_P002785</name>
</gene>
<dbReference type="EMBL" id="CABVLU010000002">
    <property type="protein sequence ID" value="VVT50503.1"/>
    <property type="molecule type" value="Genomic_DNA"/>
</dbReference>
<dbReference type="AlphaFoldDB" id="A0A5E8BP10"/>
<name>A0A5E8BP10_9ASCO</name>
<evidence type="ECO:0000313" key="1">
    <source>
        <dbReference type="EMBL" id="VVT50503.1"/>
    </source>
</evidence>
<dbReference type="RefSeq" id="XP_031853394.1">
    <property type="nucleotide sequence ID" value="XM_031997503.1"/>
</dbReference>
<evidence type="ECO:0000313" key="2">
    <source>
        <dbReference type="Proteomes" id="UP000398389"/>
    </source>
</evidence>
<accession>A0A5E8BP10</accession>
<proteinExistence type="predicted"/>
<keyword evidence="2" id="KW-1185">Reference proteome</keyword>
<protein>
    <submittedName>
        <fullName evidence="1">Uncharacterized protein</fullName>
    </submittedName>
</protein>
<organism evidence="1 2">
    <name type="scientific">Magnusiomyces paraingens</name>
    <dbReference type="NCBI Taxonomy" id="2606893"/>
    <lineage>
        <taxon>Eukaryota</taxon>
        <taxon>Fungi</taxon>
        <taxon>Dikarya</taxon>
        <taxon>Ascomycota</taxon>
        <taxon>Saccharomycotina</taxon>
        <taxon>Dipodascomycetes</taxon>
        <taxon>Dipodascales</taxon>
        <taxon>Dipodascaceae</taxon>
        <taxon>Magnusiomyces</taxon>
    </lineage>
</organism>
<dbReference type="Proteomes" id="UP000398389">
    <property type="component" value="Unassembled WGS sequence"/>
</dbReference>
<reference evidence="1 2" key="1">
    <citation type="submission" date="2019-09" db="EMBL/GenBank/DDBJ databases">
        <authorList>
            <person name="Brejova B."/>
        </authorList>
    </citation>
    <scope>NUCLEOTIDE SEQUENCE [LARGE SCALE GENOMIC DNA]</scope>
</reference>
<sequence>MRRYMSKLQVIISNKYLFFQELHLNVNILRMLTLNFDEIPEVCASDLSKLSLIEELFIHSMTVYYSEGEIYISRNLANISNVKLNLKKCVLQICGFSRRLRFIPMTSQHTFPIISEIRFDNNYDPLSIKDLITPIRFPNIKTTTFPMSAQVFNLNWEYLSSVTINTYWAASLPLNKNVFDSVPFLPNVTKVSLEIDPFFLNGEKGVVLYSYLEYHCKSLALKRLDKLTDDYADSNSKLKELLNEYNTTATPPLEEFEMEKISTAIKSLAFNHMDNDYAQLDLKEMFDQFNGFFGSLRLVNSFLSEMEKKLPSTQYLLIQDVKKYSFFYPLTNLINLCFDQKNLLQILIKYPVPEKKKREIESEGFDFKFDWLKPIPWTYQKVDNNESSICIDVGKRRNFSQELISIPDQYYPNIDELDFNGWV</sequence>
<dbReference type="GeneID" id="43581603"/>